<comment type="caution">
    <text evidence="2">The sequence shown here is derived from an EMBL/GenBank/DDBJ whole genome shotgun (WGS) entry which is preliminary data.</text>
</comment>
<dbReference type="SUPFAM" id="SSF55961">
    <property type="entry name" value="Bet v1-like"/>
    <property type="match status" value="1"/>
</dbReference>
<dbReference type="SUPFAM" id="SSF55136">
    <property type="entry name" value="Probable bacterial effector-binding domain"/>
    <property type="match status" value="1"/>
</dbReference>
<dbReference type="EMBL" id="JBHTLI010000001">
    <property type="protein sequence ID" value="MFD1095177.1"/>
    <property type="molecule type" value="Genomic_DNA"/>
</dbReference>
<dbReference type="InterPro" id="IPR019587">
    <property type="entry name" value="Polyketide_cyclase/dehydratase"/>
</dbReference>
<organism evidence="2 3">
    <name type="scientific">Salegentibacter chungangensis</name>
    <dbReference type="NCBI Taxonomy" id="1335724"/>
    <lineage>
        <taxon>Bacteria</taxon>
        <taxon>Pseudomonadati</taxon>
        <taxon>Bacteroidota</taxon>
        <taxon>Flavobacteriia</taxon>
        <taxon>Flavobacteriales</taxon>
        <taxon>Flavobacteriaceae</taxon>
        <taxon>Salegentibacter</taxon>
    </lineage>
</organism>
<dbReference type="Pfam" id="PF06445">
    <property type="entry name" value="GyrI-like"/>
    <property type="match status" value="1"/>
</dbReference>
<protein>
    <submittedName>
        <fullName evidence="2">GyrI-like domain-containing protein</fullName>
    </submittedName>
</protein>
<evidence type="ECO:0000313" key="2">
    <source>
        <dbReference type="EMBL" id="MFD1095177.1"/>
    </source>
</evidence>
<keyword evidence="3" id="KW-1185">Reference proteome</keyword>
<dbReference type="InterPro" id="IPR029442">
    <property type="entry name" value="GyrI-like"/>
</dbReference>
<evidence type="ECO:0000259" key="1">
    <source>
        <dbReference type="SMART" id="SM00871"/>
    </source>
</evidence>
<name>A0ABW3NS09_9FLAO</name>
<dbReference type="Pfam" id="PF10604">
    <property type="entry name" value="Polyketide_cyc2"/>
    <property type="match status" value="1"/>
</dbReference>
<dbReference type="InterPro" id="IPR010499">
    <property type="entry name" value="AraC_E-bd"/>
</dbReference>
<gene>
    <name evidence="2" type="ORF">ACFQ3Q_05405</name>
</gene>
<sequence>MKILKYLLFLILIIIIAGSIYVATKDGEFQVEQTKVIEAPREMVYNEVNNYKNWENWEPWSQESEDMVVNYFEKTKGEGAGYMWKSEDMGDGQIRTTEATPFSKINQIISFDTPFGETSSQVYWEFEEAENGTKVTWGMKGEQSFTEKLIFSFQDQSISEMMLPMFDKGLENMETVILNKMKEYNISVDGIIQHGGGYYMYTTTASKMSQVDERMQKMIADVSSYMEQNNIEKTGNPFVLYNEWNDEKGTAIFSAGIFTSSEVITPAESMILNDYLPNQKVVKTTLKGDYKNLKEAWDKTYAYILENGLEVNSEANPFEVYLTSPEHISNPAKWVTHIYVPVK</sequence>
<dbReference type="RefSeq" id="WP_380743692.1">
    <property type="nucleotide sequence ID" value="NZ_JBHTLI010000001.1"/>
</dbReference>
<reference evidence="3" key="1">
    <citation type="journal article" date="2019" name="Int. J. Syst. Evol. Microbiol.">
        <title>The Global Catalogue of Microorganisms (GCM) 10K type strain sequencing project: providing services to taxonomists for standard genome sequencing and annotation.</title>
        <authorList>
            <consortium name="The Broad Institute Genomics Platform"/>
            <consortium name="The Broad Institute Genome Sequencing Center for Infectious Disease"/>
            <person name="Wu L."/>
            <person name="Ma J."/>
        </authorList>
    </citation>
    <scope>NUCLEOTIDE SEQUENCE [LARGE SCALE GENOMIC DNA]</scope>
    <source>
        <strain evidence="3">CCUG 64793</strain>
    </source>
</reference>
<dbReference type="InterPro" id="IPR023393">
    <property type="entry name" value="START-like_dom_sf"/>
</dbReference>
<dbReference type="CDD" id="cd07818">
    <property type="entry name" value="SRPBCC_1"/>
    <property type="match status" value="1"/>
</dbReference>
<accession>A0ABW3NS09</accession>
<feature type="domain" description="AraC effector-binding" evidence="1">
    <location>
        <begin position="189"/>
        <end position="343"/>
    </location>
</feature>
<dbReference type="SMART" id="SM00871">
    <property type="entry name" value="AraC_E_bind"/>
    <property type="match status" value="1"/>
</dbReference>
<evidence type="ECO:0000313" key="3">
    <source>
        <dbReference type="Proteomes" id="UP001597131"/>
    </source>
</evidence>
<proteinExistence type="predicted"/>
<dbReference type="InterPro" id="IPR011256">
    <property type="entry name" value="Reg_factor_effector_dom_sf"/>
</dbReference>
<dbReference type="Gene3D" id="3.20.80.10">
    <property type="entry name" value="Regulatory factor, effector binding domain"/>
    <property type="match status" value="1"/>
</dbReference>
<dbReference type="Proteomes" id="UP001597131">
    <property type="component" value="Unassembled WGS sequence"/>
</dbReference>
<dbReference type="Gene3D" id="3.30.530.20">
    <property type="match status" value="1"/>
</dbReference>